<keyword evidence="3" id="KW-1185">Reference proteome</keyword>
<proteinExistence type="predicted"/>
<evidence type="ECO:0000313" key="3">
    <source>
        <dbReference type="Proteomes" id="UP000005237"/>
    </source>
</evidence>
<dbReference type="OMA" id="LFRKDYW"/>
<accession>A0A8R1DVC8</accession>
<protein>
    <submittedName>
        <fullName evidence="2">Uncharacterized protein</fullName>
    </submittedName>
</protein>
<reference evidence="3" key="1">
    <citation type="submission" date="2010-08" db="EMBL/GenBank/DDBJ databases">
        <authorList>
            <consortium name="Caenorhabditis japonica Sequencing Consortium"/>
            <person name="Wilson R.K."/>
        </authorList>
    </citation>
    <scope>NUCLEOTIDE SEQUENCE [LARGE SCALE GENOMIC DNA]</scope>
    <source>
        <strain evidence="3">DF5081</strain>
    </source>
</reference>
<sequence>MSNCSEKGVEIEDGYDYGDDVSIIDRSEIVDWSTIVIKLFLGLLFIGFASGCIIYAVITSEEYTHPAPTNSSFFRYDISQHCQNGTLTWRNRTGSINDYDTVSTGITWLQDAYRKRIFHRIGIADNDADWQISHYVFDNHTFFVNKAGCERQPYGYNEYLRRYGLHRIRMVRSESFFIQGSDKKVNYFEGEPARNISIEGMHPAIVRAYSSPDNSFAYGWMYVFPQLADETGLYQKEYWYPEMKAGVSDENLFEEIPPSCYKSSPV</sequence>
<keyword evidence="1" id="KW-1133">Transmembrane helix</keyword>
<dbReference type="AlphaFoldDB" id="A0A8R1DVC8"/>
<dbReference type="EnsemblMetazoa" id="CJA12571.1">
    <property type="protein sequence ID" value="CJA12571.1"/>
    <property type="gene ID" value="WBGene00131775"/>
</dbReference>
<name>A0A8R1DVC8_CAEJA</name>
<keyword evidence="1" id="KW-0812">Transmembrane</keyword>
<dbReference type="Proteomes" id="UP000005237">
    <property type="component" value="Unassembled WGS sequence"/>
</dbReference>
<evidence type="ECO:0000313" key="2">
    <source>
        <dbReference type="EnsemblMetazoa" id="CJA12571.1"/>
    </source>
</evidence>
<evidence type="ECO:0000256" key="1">
    <source>
        <dbReference type="SAM" id="Phobius"/>
    </source>
</evidence>
<feature type="transmembrane region" description="Helical" evidence="1">
    <location>
        <begin position="35"/>
        <end position="58"/>
    </location>
</feature>
<keyword evidence="1" id="KW-0472">Membrane</keyword>
<reference evidence="2" key="2">
    <citation type="submission" date="2022-06" db="UniProtKB">
        <authorList>
            <consortium name="EnsemblMetazoa"/>
        </authorList>
    </citation>
    <scope>IDENTIFICATION</scope>
    <source>
        <strain evidence="2">DF5081</strain>
    </source>
</reference>
<organism evidence="2 3">
    <name type="scientific">Caenorhabditis japonica</name>
    <dbReference type="NCBI Taxonomy" id="281687"/>
    <lineage>
        <taxon>Eukaryota</taxon>
        <taxon>Metazoa</taxon>
        <taxon>Ecdysozoa</taxon>
        <taxon>Nematoda</taxon>
        <taxon>Chromadorea</taxon>
        <taxon>Rhabditida</taxon>
        <taxon>Rhabditina</taxon>
        <taxon>Rhabditomorpha</taxon>
        <taxon>Rhabditoidea</taxon>
        <taxon>Rhabditidae</taxon>
        <taxon>Peloderinae</taxon>
        <taxon>Caenorhabditis</taxon>
    </lineage>
</organism>